<evidence type="ECO:0000256" key="7">
    <source>
        <dbReference type="ARBA" id="ARBA00022842"/>
    </source>
</evidence>
<evidence type="ECO:0000256" key="10">
    <source>
        <dbReference type="RuleBase" id="RU003706"/>
    </source>
</evidence>
<sequence>MKGIVLAGGSGTRLYPITKGVSKQLLPVYDKPMIYYPLSVLMLAGIRDILIITTPEDQDGFIRLLGNGRDFGINLSYEIQHSPDGLAQAFIIGEAFIGDDSVCLVLGDNLFWGQGFSPMLQKAASLTEGATVFGYQVQDPERFGVVDFDDNMKALSIEEKPLKPKSNYAVTGLYFYSNSVIDIAKNVKPSVRGELEITSINQVYLEKGLLNVELLGRGFAWLDTGTHETLLDSAMFVETIERRQGYKIACLEEIAFNNGWLSSEKISELAKPMMKNSYGQYLMALANENK</sequence>
<keyword evidence="6 10" id="KW-0479">Metal-binding</keyword>
<dbReference type="PANTHER" id="PTHR43532:SF4">
    <property type="entry name" value="GLUCOSE-1-PHOSPHATE THYMIDYLYLTRANSFERASE 2"/>
    <property type="match status" value="1"/>
</dbReference>
<keyword evidence="5 10" id="KW-0548">Nucleotidyltransferase</keyword>
<protein>
    <recommendedName>
        <fullName evidence="3 10">Glucose-1-phosphate thymidylyltransferase</fullName>
        <ecNumber evidence="3 10">2.7.7.24</ecNumber>
    </recommendedName>
</protein>
<dbReference type="AlphaFoldDB" id="D4ZIF3"/>
<keyword evidence="7 10" id="KW-0460">Magnesium</keyword>
<keyword evidence="4 10" id="KW-0808">Transferase</keyword>
<dbReference type="OrthoDB" id="9803871at2"/>
<dbReference type="eggNOG" id="COG1209">
    <property type="taxonomic scope" value="Bacteria"/>
</dbReference>
<dbReference type="EMBL" id="AP011177">
    <property type="protein sequence ID" value="BAJ01452.1"/>
    <property type="molecule type" value="Genomic_DNA"/>
</dbReference>
<dbReference type="KEGG" id="svo:SVI_1481"/>
<gene>
    <name evidence="12" type="primary">rfbA</name>
    <name evidence="12" type="ordered locus">SVI_1481</name>
</gene>
<dbReference type="CDD" id="cd02538">
    <property type="entry name" value="G1P_TT_short"/>
    <property type="match status" value="1"/>
</dbReference>
<dbReference type="NCBIfam" id="TIGR01207">
    <property type="entry name" value="rmlA"/>
    <property type="match status" value="1"/>
</dbReference>
<comment type="cofactor">
    <cofactor evidence="1">
        <name>Mg(2+)</name>
        <dbReference type="ChEBI" id="CHEBI:18420"/>
    </cofactor>
</comment>
<organism evidence="12 13">
    <name type="scientific">Shewanella violacea (strain JCM 10179 / CIP 106290 / LMG 19151 / DSS12)</name>
    <dbReference type="NCBI Taxonomy" id="637905"/>
    <lineage>
        <taxon>Bacteria</taxon>
        <taxon>Pseudomonadati</taxon>
        <taxon>Pseudomonadota</taxon>
        <taxon>Gammaproteobacteria</taxon>
        <taxon>Alteromonadales</taxon>
        <taxon>Shewanellaceae</taxon>
        <taxon>Shewanella</taxon>
    </lineage>
</organism>
<dbReference type="GO" id="GO:0008879">
    <property type="term" value="F:glucose-1-phosphate thymidylyltransferase activity"/>
    <property type="evidence" value="ECO:0007669"/>
    <property type="project" value="UniProtKB-EC"/>
</dbReference>
<dbReference type="STRING" id="637905.SVI_1481"/>
<evidence type="ECO:0000259" key="11">
    <source>
        <dbReference type="Pfam" id="PF00483"/>
    </source>
</evidence>
<comment type="catalytic activity">
    <reaction evidence="9 10">
        <text>dTTP + alpha-D-glucose 1-phosphate + H(+) = dTDP-alpha-D-glucose + diphosphate</text>
        <dbReference type="Rhea" id="RHEA:15225"/>
        <dbReference type="ChEBI" id="CHEBI:15378"/>
        <dbReference type="ChEBI" id="CHEBI:33019"/>
        <dbReference type="ChEBI" id="CHEBI:37568"/>
        <dbReference type="ChEBI" id="CHEBI:57477"/>
        <dbReference type="ChEBI" id="CHEBI:58601"/>
        <dbReference type="EC" id="2.7.7.24"/>
    </reaction>
</comment>
<reference evidence="13" key="1">
    <citation type="journal article" date="2010" name="Mol. Biosyst.">
        <title>Complete genome sequence and comparative analysis of Shewanella violacea, a psychrophilic and piezophilic bacterium from deep sea floor sediments.</title>
        <authorList>
            <person name="Aono E."/>
            <person name="Baba T."/>
            <person name="Ara T."/>
            <person name="Nishi T."/>
            <person name="Nakamichi T."/>
            <person name="Inamoto E."/>
            <person name="Toyonaga H."/>
            <person name="Hasegawa M."/>
            <person name="Takai Y."/>
            <person name="Okumura Y."/>
            <person name="Baba M."/>
            <person name="Tomita M."/>
            <person name="Kato C."/>
            <person name="Oshima T."/>
            <person name="Nakasone K."/>
            <person name="Mori H."/>
        </authorList>
    </citation>
    <scope>NUCLEOTIDE SEQUENCE [LARGE SCALE GENOMIC DNA]</scope>
    <source>
        <strain evidence="13">JCM 10179 / CIP 106290 / LMG 19151 / DSS12</strain>
    </source>
</reference>
<dbReference type="Pfam" id="PF00483">
    <property type="entry name" value="NTP_transferase"/>
    <property type="match status" value="1"/>
</dbReference>
<name>D4ZIF3_SHEVD</name>
<feature type="domain" description="Nucleotidyl transferase" evidence="11">
    <location>
        <begin position="2"/>
        <end position="238"/>
    </location>
</feature>
<dbReference type="SUPFAM" id="SSF53448">
    <property type="entry name" value="Nucleotide-diphospho-sugar transferases"/>
    <property type="match status" value="1"/>
</dbReference>
<evidence type="ECO:0000256" key="4">
    <source>
        <dbReference type="ARBA" id="ARBA00022679"/>
    </source>
</evidence>
<evidence type="ECO:0000256" key="2">
    <source>
        <dbReference type="ARBA" id="ARBA00010480"/>
    </source>
</evidence>
<dbReference type="InterPro" id="IPR005835">
    <property type="entry name" value="NTP_transferase_dom"/>
</dbReference>
<accession>D4ZIF3</accession>
<evidence type="ECO:0000256" key="9">
    <source>
        <dbReference type="ARBA" id="ARBA00049336"/>
    </source>
</evidence>
<evidence type="ECO:0000256" key="6">
    <source>
        <dbReference type="ARBA" id="ARBA00022723"/>
    </source>
</evidence>
<dbReference type="RefSeq" id="WP_013050760.1">
    <property type="nucleotide sequence ID" value="NC_014012.1"/>
</dbReference>
<evidence type="ECO:0000256" key="5">
    <source>
        <dbReference type="ARBA" id="ARBA00022695"/>
    </source>
</evidence>
<dbReference type="FunFam" id="3.90.550.10:FF:000023">
    <property type="entry name" value="Glucose-1-phosphate thymidylyltransferase"/>
    <property type="match status" value="1"/>
</dbReference>
<keyword evidence="13" id="KW-1185">Reference proteome</keyword>
<dbReference type="HOGENOM" id="CLU_029499_9_0_6"/>
<proteinExistence type="inferred from homology"/>
<evidence type="ECO:0000256" key="1">
    <source>
        <dbReference type="ARBA" id="ARBA00001946"/>
    </source>
</evidence>
<evidence type="ECO:0000256" key="8">
    <source>
        <dbReference type="ARBA" id="ARBA00037065"/>
    </source>
</evidence>
<evidence type="ECO:0000313" key="13">
    <source>
        <dbReference type="Proteomes" id="UP000002350"/>
    </source>
</evidence>
<comment type="function">
    <text evidence="8 10">Catalyzes the formation of dTDP-glucose, from dTTP and glucose 1-phosphate, as well as its pyrophosphorolysis.</text>
</comment>
<comment type="similarity">
    <text evidence="2 10">Belongs to the glucose-1-phosphate thymidylyltransferase family.</text>
</comment>
<dbReference type="EC" id="2.7.7.24" evidence="3 10"/>
<evidence type="ECO:0000256" key="3">
    <source>
        <dbReference type="ARBA" id="ARBA00012461"/>
    </source>
</evidence>
<evidence type="ECO:0000313" key="12">
    <source>
        <dbReference type="EMBL" id="BAJ01452.1"/>
    </source>
</evidence>
<dbReference type="InterPro" id="IPR029044">
    <property type="entry name" value="Nucleotide-diphossugar_trans"/>
</dbReference>
<dbReference type="InterPro" id="IPR005907">
    <property type="entry name" value="G1P_thy_trans_s"/>
</dbReference>
<dbReference type="GO" id="GO:0046872">
    <property type="term" value="F:metal ion binding"/>
    <property type="evidence" value="ECO:0007669"/>
    <property type="project" value="UniProtKB-KW"/>
</dbReference>
<dbReference type="PANTHER" id="PTHR43532">
    <property type="entry name" value="GLUCOSE-1-PHOSPHATE THYMIDYLYLTRANSFERASE"/>
    <property type="match status" value="1"/>
</dbReference>
<dbReference type="Gene3D" id="3.90.550.10">
    <property type="entry name" value="Spore Coat Polysaccharide Biosynthesis Protein SpsA, Chain A"/>
    <property type="match status" value="1"/>
</dbReference>
<dbReference type="Proteomes" id="UP000002350">
    <property type="component" value="Chromosome"/>
</dbReference>